<dbReference type="InterPro" id="IPR007138">
    <property type="entry name" value="ABM_dom"/>
</dbReference>
<dbReference type="SUPFAM" id="SSF54909">
    <property type="entry name" value="Dimeric alpha+beta barrel"/>
    <property type="match status" value="1"/>
</dbReference>
<dbReference type="InterPro" id="IPR011008">
    <property type="entry name" value="Dimeric_a/b-barrel"/>
</dbReference>
<sequence>MTGNVHWMLEVAVKDGQLDAFRALMEEMVAATRDNEPDALNYEWAISGDGATCHIYERYRDSAAVMTHIAWFGANAAKRFLAIAEPKRLTVYGSPDEAATKALDRMGAVYMKPLGGFAR</sequence>
<gene>
    <name evidence="2" type="ORF">GCM10017083_37930</name>
</gene>
<dbReference type="Proteomes" id="UP000630353">
    <property type="component" value="Unassembled WGS sequence"/>
</dbReference>
<reference evidence="2" key="2">
    <citation type="submission" date="2020-09" db="EMBL/GenBank/DDBJ databases">
        <authorList>
            <person name="Sun Q."/>
            <person name="Kim S."/>
        </authorList>
    </citation>
    <scope>NUCLEOTIDE SEQUENCE</scope>
    <source>
        <strain evidence="2">KCTC 42651</strain>
    </source>
</reference>
<dbReference type="AlphaFoldDB" id="A0A918XVF8"/>
<dbReference type="Pfam" id="PF03992">
    <property type="entry name" value="ABM"/>
    <property type="match status" value="1"/>
</dbReference>
<comment type="caution">
    <text evidence="2">The sequence shown here is derived from an EMBL/GenBank/DDBJ whole genome shotgun (WGS) entry which is preliminary data.</text>
</comment>
<evidence type="ECO:0000259" key="1">
    <source>
        <dbReference type="Pfam" id="PF03992"/>
    </source>
</evidence>
<keyword evidence="3" id="KW-1185">Reference proteome</keyword>
<proteinExistence type="predicted"/>
<protein>
    <recommendedName>
        <fullName evidence="1">ABM domain-containing protein</fullName>
    </recommendedName>
</protein>
<dbReference type="EMBL" id="BMZS01000009">
    <property type="protein sequence ID" value="GHD57034.1"/>
    <property type="molecule type" value="Genomic_DNA"/>
</dbReference>
<evidence type="ECO:0000313" key="3">
    <source>
        <dbReference type="Proteomes" id="UP000630353"/>
    </source>
</evidence>
<feature type="domain" description="ABM" evidence="1">
    <location>
        <begin position="8"/>
        <end position="68"/>
    </location>
</feature>
<evidence type="ECO:0000313" key="2">
    <source>
        <dbReference type="EMBL" id="GHD57034.1"/>
    </source>
</evidence>
<dbReference type="RefSeq" id="WP_189992551.1">
    <property type="nucleotide sequence ID" value="NZ_BMZS01000009.1"/>
</dbReference>
<name>A0A918XVF8_9PROT</name>
<accession>A0A918XVF8</accession>
<organism evidence="2 3">
    <name type="scientific">Thalassobaculum fulvum</name>
    <dbReference type="NCBI Taxonomy" id="1633335"/>
    <lineage>
        <taxon>Bacteria</taxon>
        <taxon>Pseudomonadati</taxon>
        <taxon>Pseudomonadota</taxon>
        <taxon>Alphaproteobacteria</taxon>
        <taxon>Rhodospirillales</taxon>
        <taxon>Thalassobaculaceae</taxon>
        <taxon>Thalassobaculum</taxon>
    </lineage>
</organism>
<dbReference type="Gene3D" id="3.30.70.100">
    <property type="match status" value="1"/>
</dbReference>
<reference evidence="2" key="1">
    <citation type="journal article" date="2014" name="Int. J. Syst. Evol. Microbiol.">
        <title>Complete genome sequence of Corynebacterium casei LMG S-19264T (=DSM 44701T), isolated from a smear-ripened cheese.</title>
        <authorList>
            <consortium name="US DOE Joint Genome Institute (JGI-PGF)"/>
            <person name="Walter F."/>
            <person name="Albersmeier A."/>
            <person name="Kalinowski J."/>
            <person name="Ruckert C."/>
        </authorList>
    </citation>
    <scope>NUCLEOTIDE SEQUENCE</scope>
    <source>
        <strain evidence="2">KCTC 42651</strain>
    </source>
</reference>